<evidence type="ECO:0000256" key="2">
    <source>
        <dbReference type="ARBA" id="ARBA00022475"/>
    </source>
</evidence>
<name>A0A7X5VDD8_9ACTN</name>
<feature type="transmembrane region" description="Helical" evidence="6">
    <location>
        <begin position="53"/>
        <end position="76"/>
    </location>
</feature>
<evidence type="ECO:0000256" key="5">
    <source>
        <dbReference type="ARBA" id="ARBA00023136"/>
    </source>
</evidence>
<dbReference type="PANTHER" id="PTHR39087">
    <property type="entry name" value="UPF0104 MEMBRANE PROTEIN MJ1595"/>
    <property type="match status" value="1"/>
</dbReference>
<evidence type="ECO:0000313" key="7">
    <source>
        <dbReference type="EMBL" id="NIK59171.1"/>
    </source>
</evidence>
<dbReference type="InterPro" id="IPR022791">
    <property type="entry name" value="L-PG_synthase/AglD"/>
</dbReference>
<proteinExistence type="predicted"/>
<sequence>MDPATGLRPAWRRRVWAAVSLLVVLVLAEYVVLPKLTLARESLDRVAHLNPAWVIAAVTLEVACLVSYSLFTRALLGAAQVRFSWILRTDVTGYGVSHVIPGGAATATALRFRLLQAGGATPDDITATITAEAVGSYLALLLIAWLTSIPALFLQDATSAYLALFLVGLAALACGVLAVRRRSALDRLAAGALGAALHRLPRRTRPWITSVAVRLRGLLADHEVRKAFLTWATLNWLLDAAVLWTFLAAYDEPVNPIPLLIAYCAANLAAAVPLTPGGIAVVEGIAISTLIGFGVAGQATVLAVLSWRLVQFWGPVPAAGLCYLSLQAQSATAHPK</sequence>
<dbReference type="PANTHER" id="PTHR39087:SF2">
    <property type="entry name" value="UPF0104 MEMBRANE PROTEIN MJ1595"/>
    <property type="match status" value="1"/>
</dbReference>
<keyword evidence="3 6" id="KW-0812">Transmembrane</keyword>
<feature type="transmembrane region" description="Helical" evidence="6">
    <location>
        <begin position="256"/>
        <end position="274"/>
    </location>
</feature>
<dbReference type="RefSeq" id="WP_167210509.1">
    <property type="nucleotide sequence ID" value="NZ_JAASRO010000001.1"/>
</dbReference>
<feature type="transmembrane region" description="Helical" evidence="6">
    <location>
        <begin position="160"/>
        <end position="179"/>
    </location>
</feature>
<dbReference type="EMBL" id="JAASRO010000001">
    <property type="protein sequence ID" value="NIK59171.1"/>
    <property type="molecule type" value="Genomic_DNA"/>
</dbReference>
<keyword evidence="8" id="KW-1185">Reference proteome</keyword>
<evidence type="ECO:0008006" key="9">
    <source>
        <dbReference type="Google" id="ProtNLM"/>
    </source>
</evidence>
<dbReference type="NCBIfam" id="TIGR00374">
    <property type="entry name" value="flippase-like domain"/>
    <property type="match status" value="1"/>
</dbReference>
<dbReference type="AlphaFoldDB" id="A0A7X5VDD8"/>
<feature type="transmembrane region" description="Helical" evidence="6">
    <location>
        <begin position="15"/>
        <end position="33"/>
    </location>
</feature>
<reference evidence="7 8" key="1">
    <citation type="submission" date="2020-03" db="EMBL/GenBank/DDBJ databases">
        <title>Sequencing the genomes of 1000 actinobacteria strains.</title>
        <authorList>
            <person name="Klenk H.-P."/>
        </authorList>
    </citation>
    <scope>NUCLEOTIDE SEQUENCE [LARGE SCALE GENOMIC DNA]</scope>
    <source>
        <strain evidence="7 8">DSM 45490</strain>
    </source>
</reference>
<keyword evidence="5 6" id="KW-0472">Membrane</keyword>
<dbReference type="Proteomes" id="UP000555407">
    <property type="component" value="Unassembled WGS sequence"/>
</dbReference>
<feature type="transmembrane region" description="Helical" evidence="6">
    <location>
        <begin position="228"/>
        <end position="250"/>
    </location>
</feature>
<gene>
    <name evidence="7" type="ORF">BJY22_004888</name>
</gene>
<accession>A0A7X5VDD8</accession>
<dbReference type="GO" id="GO:0005886">
    <property type="term" value="C:plasma membrane"/>
    <property type="evidence" value="ECO:0007669"/>
    <property type="project" value="UniProtKB-SubCell"/>
</dbReference>
<comment type="subcellular location">
    <subcellularLocation>
        <location evidence="1">Cell membrane</location>
        <topology evidence="1">Multi-pass membrane protein</topology>
    </subcellularLocation>
</comment>
<protein>
    <recommendedName>
        <fullName evidence="9">Flippase-like domain-containing protein</fullName>
    </recommendedName>
</protein>
<comment type="caution">
    <text evidence="7">The sequence shown here is derived from an EMBL/GenBank/DDBJ whole genome shotgun (WGS) entry which is preliminary data.</text>
</comment>
<evidence type="ECO:0000256" key="3">
    <source>
        <dbReference type="ARBA" id="ARBA00022692"/>
    </source>
</evidence>
<evidence type="ECO:0000256" key="4">
    <source>
        <dbReference type="ARBA" id="ARBA00022989"/>
    </source>
</evidence>
<feature type="transmembrane region" description="Helical" evidence="6">
    <location>
        <begin position="134"/>
        <end position="154"/>
    </location>
</feature>
<evidence type="ECO:0000313" key="8">
    <source>
        <dbReference type="Proteomes" id="UP000555407"/>
    </source>
</evidence>
<keyword evidence="2" id="KW-1003">Cell membrane</keyword>
<dbReference type="Pfam" id="PF03706">
    <property type="entry name" value="LPG_synthase_TM"/>
    <property type="match status" value="1"/>
</dbReference>
<evidence type="ECO:0000256" key="6">
    <source>
        <dbReference type="SAM" id="Phobius"/>
    </source>
</evidence>
<organism evidence="7 8">
    <name type="scientific">Kribbella shirazensis</name>
    <dbReference type="NCBI Taxonomy" id="1105143"/>
    <lineage>
        <taxon>Bacteria</taxon>
        <taxon>Bacillati</taxon>
        <taxon>Actinomycetota</taxon>
        <taxon>Actinomycetes</taxon>
        <taxon>Propionibacteriales</taxon>
        <taxon>Kribbellaceae</taxon>
        <taxon>Kribbella</taxon>
    </lineage>
</organism>
<evidence type="ECO:0000256" key="1">
    <source>
        <dbReference type="ARBA" id="ARBA00004651"/>
    </source>
</evidence>
<keyword evidence="4 6" id="KW-1133">Transmembrane helix</keyword>
<feature type="transmembrane region" description="Helical" evidence="6">
    <location>
        <begin position="286"/>
        <end position="307"/>
    </location>
</feature>